<dbReference type="Pfam" id="PF00106">
    <property type="entry name" value="adh_short"/>
    <property type="match status" value="1"/>
</dbReference>
<dbReference type="GO" id="GO:0016491">
    <property type="term" value="F:oxidoreductase activity"/>
    <property type="evidence" value="ECO:0007669"/>
    <property type="project" value="UniProtKB-KW"/>
</dbReference>
<dbReference type="Proteomes" id="UP000523821">
    <property type="component" value="Unassembled WGS sequence"/>
</dbReference>
<dbReference type="PRINTS" id="PR00081">
    <property type="entry name" value="GDHRDH"/>
</dbReference>
<dbReference type="GO" id="GO:0016020">
    <property type="term" value="C:membrane"/>
    <property type="evidence" value="ECO:0007669"/>
    <property type="project" value="TreeGrafter"/>
</dbReference>
<gene>
    <name evidence="3" type="ORF">GGQ63_000441</name>
</gene>
<evidence type="ECO:0000256" key="1">
    <source>
        <dbReference type="ARBA" id="ARBA00006484"/>
    </source>
</evidence>
<evidence type="ECO:0000313" key="4">
    <source>
        <dbReference type="Proteomes" id="UP000523821"/>
    </source>
</evidence>
<dbReference type="EMBL" id="JACHOO010000001">
    <property type="protein sequence ID" value="MBB5751398.1"/>
    <property type="molecule type" value="Genomic_DNA"/>
</dbReference>
<dbReference type="InterPro" id="IPR036291">
    <property type="entry name" value="NAD(P)-bd_dom_sf"/>
</dbReference>
<accession>A0A7W9CTR9</accession>
<reference evidence="3 4" key="1">
    <citation type="submission" date="2020-08" db="EMBL/GenBank/DDBJ databases">
        <title>Genomic Encyclopedia of Type Strains, Phase IV (KMG-IV): sequencing the most valuable type-strain genomes for metagenomic binning, comparative biology and taxonomic classification.</title>
        <authorList>
            <person name="Goeker M."/>
        </authorList>
    </citation>
    <scope>NUCLEOTIDE SEQUENCE [LARGE SCALE GENOMIC DNA]</scope>
    <source>
        <strain evidence="3 4">DSM 16268</strain>
    </source>
</reference>
<dbReference type="AlphaFoldDB" id="A0A7W9CTR9"/>
<organism evidence="3 4">
    <name type="scientific">Prosthecomicrobium pneumaticum</name>
    <dbReference type="NCBI Taxonomy" id="81895"/>
    <lineage>
        <taxon>Bacteria</taxon>
        <taxon>Pseudomonadati</taxon>
        <taxon>Pseudomonadota</taxon>
        <taxon>Alphaproteobacteria</taxon>
        <taxon>Hyphomicrobiales</taxon>
        <taxon>Kaistiaceae</taxon>
        <taxon>Prosthecomicrobium</taxon>
    </lineage>
</organism>
<sequence length="245" mass="26182">MADLDLSGRLIVVTGASRGIGWHAALALAEAGAHIIAVARTVGGLEELDDAIRAKSGSATLVPLDLRDGDALDRLGLSIWERWKKLDGLVANAGELGVITPVSHLEPKVFEQTMAVNVTANYRLIRSLEPLLLQSDAGRALFVTSGAVERCRPFWSAYSASKAALEAIVKTWAAEVASTKLRVNLIDPGPMRTAMRAKAMPGENAETLPHPSLLAPHILRLVAPGTAEHGTRFSYPTGESRRLID</sequence>
<proteinExistence type="inferred from homology"/>
<dbReference type="Gene3D" id="3.40.50.720">
    <property type="entry name" value="NAD(P)-binding Rossmann-like Domain"/>
    <property type="match status" value="1"/>
</dbReference>
<name>A0A7W9CTR9_9HYPH</name>
<comment type="caution">
    <text evidence="3">The sequence shown here is derived from an EMBL/GenBank/DDBJ whole genome shotgun (WGS) entry which is preliminary data.</text>
</comment>
<dbReference type="RefSeq" id="WP_183852030.1">
    <property type="nucleotide sequence ID" value="NZ_JACHOO010000001.1"/>
</dbReference>
<comment type="similarity">
    <text evidence="1">Belongs to the short-chain dehydrogenases/reductases (SDR) family.</text>
</comment>
<dbReference type="InterPro" id="IPR002347">
    <property type="entry name" value="SDR_fam"/>
</dbReference>
<dbReference type="PANTHER" id="PTHR44196">
    <property type="entry name" value="DEHYDROGENASE/REDUCTASE SDR FAMILY MEMBER 7B"/>
    <property type="match status" value="1"/>
</dbReference>
<dbReference type="InterPro" id="IPR020904">
    <property type="entry name" value="Sc_DH/Rdtase_CS"/>
</dbReference>
<evidence type="ECO:0000313" key="3">
    <source>
        <dbReference type="EMBL" id="MBB5751398.1"/>
    </source>
</evidence>
<dbReference type="PROSITE" id="PS00061">
    <property type="entry name" value="ADH_SHORT"/>
    <property type="match status" value="1"/>
</dbReference>
<keyword evidence="4" id="KW-1185">Reference proteome</keyword>
<keyword evidence="2" id="KW-0560">Oxidoreductase</keyword>
<dbReference type="PANTHER" id="PTHR44196:SF4">
    <property type="entry name" value="SHORT CHAIN DEHYDROGENASE"/>
    <property type="match status" value="1"/>
</dbReference>
<evidence type="ECO:0000256" key="2">
    <source>
        <dbReference type="ARBA" id="ARBA00023002"/>
    </source>
</evidence>
<dbReference type="SUPFAM" id="SSF51735">
    <property type="entry name" value="NAD(P)-binding Rossmann-fold domains"/>
    <property type="match status" value="1"/>
</dbReference>
<protein>
    <submittedName>
        <fullName evidence="3">NAD(P)-dependent dehydrogenase (Short-subunit alcohol dehydrogenase family)</fullName>
    </submittedName>
</protein>